<evidence type="ECO:0000256" key="1">
    <source>
        <dbReference type="ARBA" id="ARBA00023015"/>
    </source>
</evidence>
<dbReference type="RefSeq" id="WP_171652145.1">
    <property type="nucleotide sequence ID" value="NZ_WHOD01000052.1"/>
</dbReference>
<comment type="caution">
    <text evidence="6">The sequence shown here is derived from an EMBL/GenBank/DDBJ whole genome shotgun (WGS) entry which is preliminary data.</text>
</comment>
<dbReference type="GO" id="GO:0003700">
    <property type="term" value="F:DNA-binding transcription factor activity"/>
    <property type="evidence" value="ECO:0007669"/>
    <property type="project" value="InterPro"/>
</dbReference>
<feature type="transmembrane region" description="Helical" evidence="4">
    <location>
        <begin position="302"/>
        <end position="321"/>
    </location>
</feature>
<dbReference type="Proteomes" id="UP000641588">
    <property type="component" value="Unassembled WGS sequence"/>
</dbReference>
<evidence type="ECO:0000256" key="4">
    <source>
        <dbReference type="SAM" id="Phobius"/>
    </source>
</evidence>
<feature type="domain" description="HTH araC/xylS-type" evidence="5">
    <location>
        <begin position="669"/>
        <end position="770"/>
    </location>
</feature>
<feature type="transmembrane region" description="Helical" evidence="4">
    <location>
        <begin position="12"/>
        <end position="38"/>
    </location>
</feature>
<evidence type="ECO:0000259" key="5">
    <source>
        <dbReference type="PROSITE" id="PS01124"/>
    </source>
</evidence>
<evidence type="ECO:0000256" key="2">
    <source>
        <dbReference type="ARBA" id="ARBA00023125"/>
    </source>
</evidence>
<keyword evidence="4" id="KW-0812">Transmembrane</keyword>
<keyword evidence="4" id="KW-1133">Transmembrane helix</keyword>
<evidence type="ECO:0000313" key="7">
    <source>
        <dbReference type="Proteomes" id="UP000641588"/>
    </source>
</evidence>
<sequence length="781" mass="90495">MIKPIGRSRGSFFWKNLGLVLLITCIPIAFIGIILYYIGTSRIEAEVNRAHQNQLNLSIQQMNDYLTNLEHSVVRLAFDRSMDEMLKNMDLIQEFSKTNEFMKSFSLITESNSLIDSVSLYLRDADKLLGDEVGFQSIRMDEDRKLLESLLEKERTIYWNYSLKKINKPNSKNKAIIIKLPGGQMYGSYGAFIIYLDQDKLNTMVYKLVSGEGVAFLFNENGDYLTTPRNNEPTPDQLSLEDALKNQIMKENFNDHLFKYEWRNQIYTVSYGKIAKLGSKWTVVSATPLSQITAPVTFLSRLILWISMVGLTIGLLLSWFASNKMYAPIYRLKNLFEASRNNRSEEKDEIIYIENQWRQHLKEQQALDMRIKQSIPALRESFLLQFLQGNLYTHTESEIINKMKQLDWDVENKRFAVMVAQLHGLSDLGGKFTERDAQLITFAASNIILELCSEKLKLVHVTNFQDLSVGIFFALDNSFTNEEIKGLLNKLAHDYIVSVNNVLRLRITIVMGKISDSIVEIPNVLDQTRKALRFRDLHTTNQMLDMNQFMIENTSLKHFPSELERDIVHAVNMGLEEEAVRLIQQFMIELQSNNSTELMVHQGMMKLLGTLHDTIIKHDVNLYTLYEGIHLYEQLMQISEPDPIVDWFQYKLIRPFIKTLTIAYDSNMRETMNKLHGQIQQEILLDISLEMYADQLQMSSSKLSKAFRQINGINFIDFIIRLRIEKCKELLVTTDMKINDIAGLLHYQPSHLIRIFKKSEGITPRQYREKHTQGNPSDSSA</sequence>
<proteinExistence type="predicted"/>
<dbReference type="EMBL" id="WHOD01000052">
    <property type="protein sequence ID" value="NOU93940.1"/>
    <property type="molecule type" value="Genomic_DNA"/>
</dbReference>
<dbReference type="GO" id="GO:0043565">
    <property type="term" value="F:sequence-specific DNA binding"/>
    <property type="evidence" value="ECO:0007669"/>
    <property type="project" value="InterPro"/>
</dbReference>
<reference evidence="6" key="1">
    <citation type="submission" date="2019-10" db="EMBL/GenBank/DDBJ databases">
        <title>Description of Paenibacillus glebae sp. nov.</title>
        <authorList>
            <person name="Carlier A."/>
            <person name="Qi S."/>
        </authorList>
    </citation>
    <scope>NUCLEOTIDE SEQUENCE</scope>
    <source>
        <strain evidence="6">LMG 31456</strain>
    </source>
</reference>
<evidence type="ECO:0000313" key="6">
    <source>
        <dbReference type="EMBL" id="NOU93940.1"/>
    </source>
</evidence>
<keyword evidence="4" id="KW-0472">Membrane</keyword>
<dbReference type="Pfam" id="PF12833">
    <property type="entry name" value="HTH_18"/>
    <property type="match status" value="1"/>
</dbReference>
<protein>
    <submittedName>
        <fullName evidence="6">Helix-turn-helix domain-containing protein</fullName>
    </submittedName>
</protein>
<keyword evidence="7" id="KW-1185">Reference proteome</keyword>
<evidence type="ECO:0000256" key="3">
    <source>
        <dbReference type="ARBA" id="ARBA00023163"/>
    </source>
</evidence>
<dbReference type="SUPFAM" id="SSF46689">
    <property type="entry name" value="Homeodomain-like"/>
    <property type="match status" value="1"/>
</dbReference>
<keyword evidence="1" id="KW-0805">Transcription regulation</keyword>
<dbReference type="AlphaFoldDB" id="A0A972K0L1"/>
<dbReference type="InterPro" id="IPR018060">
    <property type="entry name" value="HTH_AraC"/>
</dbReference>
<dbReference type="SMART" id="SM00342">
    <property type="entry name" value="HTH_ARAC"/>
    <property type="match status" value="1"/>
</dbReference>
<dbReference type="Gene3D" id="3.30.450.20">
    <property type="entry name" value="PAS domain"/>
    <property type="match status" value="1"/>
</dbReference>
<dbReference type="PANTHER" id="PTHR43280">
    <property type="entry name" value="ARAC-FAMILY TRANSCRIPTIONAL REGULATOR"/>
    <property type="match status" value="1"/>
</dbReference>
<dbReference type="InterPro" id="IPR009057">
    <property type="entry name" value="Homeodomain-like_sf"/>
</dbReference>
<organism evidence="6 7">
    <name type="scientific">Paenibacillus foliorum</name>
    <dbReference type="NCBI Taxonomy" id="2654974"/>
    <lineage>
        <taxon>Bacteria</taxon>
        <taxon>Bacillati</taxon>
        <taxon>Bacillota</taxon>
        <taxon>Bacilli</taxon>
        <taxon>Bacillales</taxon>
        <taxon>Paenibacillaceae</taxon>
        <taxon>Paenibacillus</taxon>
    </lineage>
</organism>
<keyword evidence="3" id="KW-0804">Transcription</keyword>
<dbReference type="PANTHER" id="PTHR43280:SF28">
    <property type="entry name" value="HTH-TYPE TRANSCRIPTIONAL ACTIVATOR RHAS"/>
    <property type="match status" value="1"/>
</dbReference>
<gene>
    <name evidence="6" type="ORF">GC093_12030</name>
</gene>
<dbReference type="PROSITE" id="PS01124">
    <property type="entry name" value="HTH_ARAC_FAMILY_2"/>
    <property type="match status" value="1"/>
</dbReference>
<dbReference type="Gene3D" id="1.10.10.60">
    <property type="entry name" value="Homeodomain-like"/>
    <property type="match status" value="2"/>
</dbReference>
<keyword evidence="2" id="KW-0238">DNA-binding</keyword>
<name>A0A972K0L1_9BACL</name>
<accession>A0A972K0L1</accession>